<keyword evidence="2" id="KW-1185">Reference proteome</keyword>
<dbReference type="Proteomes" id="UP000199036">
    <property type="component" value="Unassembled WGS sequence"/>
</dbReference>
<accession>A0A1I5DRR5</accession>
<dbReference type="EMBL" id="FOVI01000017">
    <property type="protein sequence ID" value="SFO01913.1"/>
    <property type="molecule type" value="Genomic_DNA"/>
</dbReference>
<gene>
    <name evidence="1" type="ORF">SAMN05421741_1172</name>
</gene>
<proteinExistence type="predicted"/>
<dbReference type="RefSeq" id="WP_143095641.1">
    <property type="nucleotide sequence ID" value="NZ_FOVI01000017.1"/>
</dbReference>
<dbReference type="OrthoDB" id="9871908at2"/>
<dbReference type="AlphaFoldDB" id="A0A1I5DRR5"/>
<evidence type="ECO:0000313" key="1">
    <source>
        <dbReference type="EMBL" id="SFO01913.1"/>
    </source>
</evidence>
<reference evidence="2" key="1">
    <citation type="submission" date="2016-10" db="EMBL/GenBank/DDBJ databases">
        <authorList>
            <person name="Varghese N."/>
            <person name="Submissions S."/>
        </authorList>
    </citation>
    <scope>NUCLEOTIDE SEQUENCE [LARGE SCALE GENOMIC DNA]</scope>
    <source>
        <strain evidence="2">DS-12</strain>
    </source>
</reference>
<evidence type="ECO:0000313" key="2">
    <source>
        <dbReference type="Proteomes" id="UP000199036"/>
    </source>
</evidence>
<protein>
    <submittedName>
        <fullName evidence="1">Uncharacterized protein</fullName>
    </submittedName>
</protein>
<organism evidence="1 2">
    <name type="scientific">Paenimyroides ummariense</name>
    <dbReference type="NCBI Taxonomy" id="913024"/>
    <lineage>
        <taxon>Bacteria</taxon>
        <taxon>Pseudomonadati</taxon>
        <taxon>Bacteroidota</taxon>
        <taxon>Flavobacteriia</taxon>
        <taxon>Flavobacteriales</taxon>
        <taxon>Flavobacteriaceae</taxon>
        <taxon>Paenimyroides</taxon>
    </lineage>
</organism>
<sequence>MKLYFFKTHTNHSNYMEKTVNDLEQQVAQQLCNNTKASSTFVKIVYTFTSEHGRNGSKFAAKLAEANDDVIYFLNEHKKYQITGIINKIIPNEQSITKILTYKIEMANKYKCVLSKWNITSDENIHRLGLE</sequence>
<name>A0A1I5DRR5_9FLAO</name>